<gene>
    <name evidence="1" type="ORF">SAMN04490355_103215</name>
</gene>
<evidence type="ECO:0000313" key="2">
    <source>
        <dbReference type="Proteomes" id="UP000199520"/>
    </source>
</evidence>
<sequence length="103" mass="9673">MTVRLGGGGVGCQGGRVSEIKAAPVLGEAERIGAAAQPGVGAIAGQGDMPEAAGAGIVAAVAGQVVAELFMVVAEAAVQAGAAAPRKRIGELVAGDGRPAGGT</sequence>
<accession>A0A1I4MCT1</accession>
<keyword evidence="2" id="KW-1185">Reference proteome</keyword>
<dbReference type="AlphaFoldDB" id="A0A1I4MCT1"/>
<dbReference type="EMBL" id="FOTS01000032">
    <property type="protein sequence ID" value="SFM00767.1"/>
    <property type="molecule type" value="Genomic_DNA"/>
</dbReference>
<dbReference type="STRING" id="1123291.SAMN04490355_103215"/>
<proteinExistence type="predicted"/>
<protein>
    <submittedName>
        <fullName evidence="1">Uncharacterized protein</fullName>
    </submittedName>
</protein>
<organism evidence="1 2">
    <name type="scientific">Pelosinus propionicus DSM 13327</name>
    <dbReference type="NCBI Taxonomy" id="1123291"/>
    <lineage>
        <taxon>Bacteria</taxon>
        <taxon>Bacillati</taxon>
        <taxon>Bacillota</taxon>
        <taxon>Negativicutes</taxon>
        <taxon>Selenomonadales</taxon>
        <taxon>Sporomusaceae</taxon>
        <taxon>Pelosinus</taxon>
    </lineage>
</organism>
<name>A0A1I4MCT1_9FIRM</name>
<evidence type="ECO:0000313" key="1">
    <source>
        <dbReference type="EMBL" id="SFM00767.1"/>
    </source>
</evidence>
<dbReference type="Proteomes" id="UP000199520">
    <property type="component" value="Unassembled WGS sequence"/>
</dbReference>
<reference evidence="2" key="1">
    <citation type="submission" date="2016-10" db="EMBL/GenBank/DDBJ databases">
        <authorList>
            <person name="Varghese N."/>
            <person name="Submissions S."/>
        </authorList>
    </citation>
    <scope>NUCLEOTIDE SEQUENCE [LARGE SCALE GENOMIC DNA]</scope>
    <source>
        <strain evidence="2">DSM 13327</strain>
    </source>
</reference>